<dbReference type="PANTHER" id="PTHR35861">
    <property type="match status" value="1"/>
</dbReference>
<evidence type="ECO:0000259" key="3">
    <source>
        <dbReference type="Pfam" id="PF17482"/>
    </source>
</evidence>
<reference evidence="4" key="1">
    <citation type="submission" date="2020-12" db="EMBL/GenBank/DDBJ databases">
        <title>Bacterial taxonomy.</title>
        <authorList>
            <person name="Pan X."/>
        </authorList>
    </citation>
    <scope>NUCLEOTIDE SEQUENCE</scope>
    <source>
        <strain evidence="4">KCTC 52957</strain>
    </source>
</reference>
<keyword evidence="5" id="KW-1185">Reference proteome</keyword>
<proteinExistence type="inferred from homology"/>
<dbReference type="PANTHER" id="PTHR35861:SF1">
    <property type="entry name" value="PHAGE TAIL SHEATH PROTEIN"/>
    <property type="match status" value="1"/>
</dbReference>
<dbReference type="Gene3D" id="3.40.50.11780">
    <property type="match status" value="2"/>
</dbReference>
<dbReference type="AlphaFoldDB" id="A0A934IKW1"/>
<feature type="domain" description="Tail sheath protein subtilisin-like" evidence="2">
    <location>
        <begin position="678"/>
        <end position="831"/>
    </location>
</feature>
<gene>
    <name evidence="4" type="ORF">ILP92_16995</name>
</gene>
<dbReference type="Pfam" id="PF17482">
    <property type="entry name" value="Phage_sheath_1C"/>
    <property type="match status" value="1"/>
</dbReference>
<evidence type="ECO:0000313" key="5">
    <source>
        <dbReference type="Proteomes" id="UP000642488"/>
    </source>
</evidence>
<sequence>MPEYLRPGVYIQETSFRGKPIQGVSTSTAGFVGATRTGPEGKATFVSSYAHFKRLFGDPIAPVQNLGDYMGYAVKAFFENGGSRAYVVRALSGAAVASAVAIEQGTVLKLAPGVTVRGPTTSLRLNALRGVTVGTVLHVFTRPDANSPFAETRQLNVQGYDPQRDSITVAAGEIPAGVSLSPSNTVFLIGGMAPANANPLGGGASFTARHRGVDGDRISVEIRPRDRAPVALTSVSAVRQDPPLTLDAGQFPLAAGAVALQFDSASLRRLRVGDSIGVGTSSGLVIQAIADGAADLGVVGGGNGNDHSAGATVTLVSRGGAALPTPLQLADAAAGAGLGIDMSGANSFPGVALDHDTAMLLRPADVIRLDTGGVTTDLTVTAAQVAEEIAPGAHVTLAAPGLAAAEAGPVDPELEAASPGAAALPAAAQMSRLYLGDVSGFVAPNRAGALEAVAISDGGNIDTGHIRLVDPATSALWIATAAGEYPTNVAADDYATVEVLQVAADGDASVRVASTAAFYTGAKVELDTGTAKIERIVASIDGAARRVTFTAGLPLGAGNTIDLDPDPNNRRVYLRTCEIDVAILENGVVSEIFEGLTWNSDPATDAGMRYYVDRINDDEVGSALVRVAAAPAPGLGFAEAPVNANGQPKPLTGGDNGPALTELDLIGADNGPGQRTGIQALGERDDISMVAVPGVVAETVQGALITHCEKLLYRIAVLDAPLTALDVTALQSHRNNYDSKYAAYYAPWVRGLNPVNGRIESFPPSAYAMGIYARTDNTVGVHKAPANEVVRNITDVVLPFTGSEQDALNPVGINLIRDLAPRGIRMWGARTISSDQEWKYVNVRRLFIFLEHSIDKGTQWVVFEPNSEALWAKVVETITSFMTGVWKSGALMGTTPEEGFFVTCDRTTMTQDDIDNGRLVCEIGVAPVYPAEFVIFKIGQFTASSS</sequence>
<name>A0A934IKW1_9RHOB</name>
<dbReference type="InterPro" id="IPR052042">
    <property type="entry name" value="Tail_sheath_structural"/>
</dbReference>
<evidence type="ECO:0000256" key="1">
    <source>
        <dbReference type="ARBA" id="ARBA00008005"/>
    </source>
</evidence>
<evidence type="ECO:0000313" key="4">
    <source>
        <dbReference type="EMBL" id="MBJ3764435.1"/>
    </source>
</evidence>
<protein>
    <submittedName>
        <fullName evidence="4">Phage tail sheath family protein</fullName>
    </submittedName>
</protein>
<organism evidence="4 5">
    <name type="scientific">Palleronia pontilimi</name>
    <dbReference type="NCBI Taxonomy" id="1964209"/>
    <lineage>
        <taxon>Bacteria</taxon>
        <taxon>Pseudomonadati</taxon>
        <taxon>Pseudomonadota</taxon>
        <taxon>Alphaproteobacteria</taxon>
        <taxon>Rhodobacterales</taxon>
        <taxon>Roseobacteraceae</taxon>
        <taxon>Palleronia</taxon>
    </lineage>
</organism>
<accession>A0A934IKW1</accession>
<dbReference type="RefSeq" id="WP_198917610.1">
    <property type="nucleotide sequence ID" value="NZ_JAEKPD010000025.1"/>
</dbReference>
<dbReference type="Pfam" id="PF04984">
    <property type="entry name" value="Phage_sheath_1"/>
    <property type="match status" value="1"/>
</dbReference>
<dbReference type="InterPro" id="IPR020287">
    <property type="entry name" value="Tail_sheath_C"/>
</dbReference>
<evidence type="ECO:0000259" key="2">
    <source>
        <dbReference type="Pfam" id="PF04984"/>
    </source>
</evidence>
<comment type="similarity">
    <text evidence="1">Belongs to the myoviridae tail sheath protein family.</text>
</comment>
<dbReference type="Proteomes" id="UP000642488">
    <property type="component" value="Unassembled WGS sequence"/>
</dbReference>
<feature type="domain" description="Tail sheath protein C-terminal" evidence="3">
    <location>
        <begin position="833"/>
        <end position="938"/>
    </location>
</feature>
<dbReference type="EMBL" id="JAEKPD010000025">
    <property type="protein sequence ID" value="MBJ3764435.1"/>
    <property type="molecule type" value="Genomic_DNA"/>
</dbReference>
<comment type="caution">
    <text evidence="4">The sequence shown here is derived from an EMBL/GenBank/DDBJ whole genome shotgun (WGS) entry which is preliminary data.</text>
</comment>
<dbReference type="InterPro" id="IPR035089">
    <property type="entry name" value="Phage_sheath_subtilisin"/>
</dbReference>